<dbReference type="Proteomes" id="UP000009046">
    <property type="component" value="Unassembled WGS sequence"/>
</dbReference>
<accession>E0W2H9</accession>
<proteinExistence type="predicted"/>
<dbReference type="VEuPathDB" id="VectorBase:PHUM593020"/>
<dbReference type="KEGG" id="phu:Phum_PHUM593020"/>
<keyword evidence="1" id="KW-0472">Membrane</keyword>
<protein>
    <recommendedName>
        <fullName evidence="2">LysM domain-containing protein</fullName>
    </recommendedName>
</protein>
<evidence type="ECO:0000313" key="4">
    <source>
        <dbReference type="EnsemblMetazoa" id="PHUM593020-PA"/>
    </source>
</evidence>
<dbReference type="GeneID" id="8239601"/>
<dbReference type="OrthoDB" id="538216at2759"/>
<name>E0W2H9_PEDHC</name>
<dbReference type="InterPro" id="IPR018392">
    <property type="entry name" value="LysM"/>
</dbReference>
<dbReference type="FunCoup" id="E0W2H9">
    <property type="interactions" value="153"/>
</dbReference>
<keyword evidence="1" id="KW-1133">Transmembrane helix</keyword>
<evidence type="ECO:0000313" key="3">
    <source>
        <dbReference type="EMBL" id="EEB19835.1"/>
    </source>
</evidence>
<sequence>MKCHIMKRNYNNFNIEINQITHGQKKPYTDDIILSTHKKQVFLEKEIRSDDTLQSVSLEFNVPVSELKRVNNIHKDNEIYARKVIKVPSNTLSILLEKDYFTEEKNTNEKSTTEPNSDKCDIIVETVNNSLVAKNPIENNLEEKNTLSPNSEIDEAQESVSLLNTTIEHKTNDLSCSGADWGMSWHTLLCVTLVLGLGGPFIYVFWLFWGKKVKTTGS</sequence>
<dbReference type="OMA" id="YVFLYSD"/>
<evidence type="ECO:0000259" key="2">
    <source>
        <dbReference type="PROSITE" id="PS51782"/>
    </source>
</evidence>
<dbReference type="EMBL" id="AAZO01007227">
    <property type="status" value="NOT_ANNOTATED_CDS"/>
    <property type="molecule type" value="Genomic_DNA"/>
</dbReference>
<dbReference type="HOGENOM" id="CLU_098425_0_0_1"/>
<keyword evidence="5" id="KW-1185">Reference proteome</keyword>
<dbReference type="EnsemblMetazoa" id="PHUM593020-RA">
    <property type="protein sequence ID" value="PHUM593020-PA"/>
    <property type="gene ID" value="PHUM593020"/>
</dbReference>
<dbReference type="STRING" id="121224.E0W2H9"/>
<dbReference type="CDD" id="cd00118">
    <property type="entry name" value="LysM"/>
    <property type="match status" value="1"/>
</dbReference>
<dbReference type="PROSITE" id="PS51782">
    <property type="entry name" value="LYSM"/>
    <property type="match status" value="1"/>
</dbReference>
<dbReference type="InterPro" id="IPR045030">
    <property type="entry name" value="LYSM1-4"/>
</dbReference>
<feature type="transmembrane region" description="Helical" evidence="1">
    <location>
        <begin position="188"/>
        <end position="209"/>
    </location>
</feature>
<reference evidence="4" key="3">
    <citation type="submission" date="2020-05" db="UniProtKB">
        <authorList>
            <consortium name="EnsemblMetazoa"/>
        </authorList>
    </citation>
    <scope>IDENTIFICATION</scope>
    <source>
        <strain evidence="4">USDA</strain>
    </source>
</reference>
<evidence type="ECO:0000313" key="5">
    <source>
        <dbReference type="Proteomes" id="UP000009046"/>
    </source>
</evidence>
<dbReference type="Pfam" id="PF01476">
    <property type="entry name" value="LysM"/>
    <property type="match status" value="1"/>
</dbReference>
<dbReference type="InParanoid" id="E0W2H9"/>
<dbReference type="CTD" id="8239601"/>
<evidence type="ECO:0000256" key="1">
    <source>
        <dbReference type="SAM" id="Phobius"/>
    </source>
</evidence>
<dbReference type="SMART" id="SM00257">
    <property type="entry name" value="LysM"/>
    <property type="match status" value="1"/>
</dbReference>
<dbReference type="SUPFAM" id="SSF54106">
    <property type="entry name" value="LysM domain"/>
    <property type="match status" value="1"/>
</dbReference>
<dbReference type="RefSeq" id="XP_002432573.1">
    <property type="nucleotide sequence ID" value="XM_002432528.1"/>
</dbReference>
<feature type="domain" description="LysM" evidence="2">
    <location>
        <begin position="43"/>
        <end position="87"/>
    </location>
</feature>
<dbReference type="Gene3D" id="3.10.350.10">
    <property type="entry name" value="LysM domain"/>
    <property type="match status" value="1"/>
</dbReference>
<reference evidence="3" key="2">
    <citation type="submission" date="2007-04" db="EMBL/GenBank/DDBJ databases">
        <title>The genome of the human body louse.</title>
        <authorList>
            <consortium name="The Human Body Louse Genome Consortium"/>
            <person name="Kirkness E."/>
            <person name="Walenz B."/>
            <person name="Hass B."/>
            <person name="Bruggner R."/>
            <person name="Strausberg R."/>
        </authorList>
    </citation>
    <scope>NUCLEOTIDE SEQUENCE</scope>
    <source>
        <strain evidence="3">USDA</strain>
    </source>
</reference>
<gene>
    <name evidence="4" type="primary">8239601</name>
    <name evidence="3" type="ORF">Phum_PHUM593020</name>
</gene>
<dbReference type="PANTHER" id="PTHR20932:SF13">
    <property type="entry name" value="LD36653P"/>
    <property type="match status" value="1"/>
</dbReference>
<dbReference type="PANTHER" id="PTHR20932">
    <property type="entry name" value="LYSM AND PUTATIVE PEPTIDOGLYCAN-BINDING DOMAIN-CONTAINING PROTEIN"/>
    <property type="match status" value="1"/>
</dbReference>
<dbReference type="AlphaFoldDB" id="E0W2H9"/>
<dbReference type="eggNOG" id="KOG2850">
    <property type="taxonomic scope" value="Eukaryota"/>
</dbReference>
<reference evidence="3" key="1">
    <citation type="submission" date="2007-04" db="EMBL/GenBank/DDBJ databases">
        <title>Annotation of Pediculus humanus corporis strain USDA.</title>
        <authorList>
            <person name="Kirkness E."/>
            <person name="Hannick L."/>
            <person name="Hass B."/>
            <person name="Bruggner R."/>
            <person name="Lawson D."/>
            <person name="Bidwell S."/>
            <person name="Joardar V."/>
            <person name="Caler E."/>
            <person name="Walenz B."/>
            <person name="Inman J."/>
            <person name="Schobel S."/>
            <person name="Galinsky K."/>
            <person name="Amedeo P."/>
            <person name="Strausberg R."/>
        </authorList>
    </citation>
    <scope>NUCLEOTIDE SEQUENCE</scope>
    <source>
        <strain evidence="3">USDA</strain>
    </source>
</reference>
<organism>
    <name type="scientific">Pediculus humanus subsp. corporis</name>
    <name type="common">Body louse</name>
    <dbReference type="NCBI Taxonomy" id="121224"/>
    <lineage>
        <taxon>Eukaryota</taxon>
        <taxon>Metazoa</taxon>
        <taxon>Ecdysozoa</taxon>
        <taxon>Arthropoda</taxon>
        <taxon>Hexapoda</taxon>
        <taxon>Insecta</taxon>
        <taxon>Pterygota</taxon>
        <taxon>Neoptera</taxon>
        <taxon>Paraneoptera</taxon>
        <taxon>Psocodea</taxon>
        <taxon>Troctomorpha</taxon>
        <taxon>Phthiraptera</taxon>
        <taxon>Anoplura</taxon>
        <taxon>Pediculidae</taxon>
        <taxon>Pediculus</taxon>
    </lineage>
</organism>
<dbReference type="InterPro" id="IPR036779">
    <property type="entry name" value="LysM_dom_sf"/>
</dbReference>
<keyword evidence="1" id="KW-0812">Transmembrane</keyword>
<dbReference type="EMBL" id="DS235878">
    <property type="protein sequence ID" value="EEB19835.1"/>
    <property type="molecule type" value="Genomic_DNA"/>
</dbReference>